<dbReference type="PANTHER" id="PTHR48098">
    <property type="entry name" value="ENTEROCHELIN ESTERASE-RELATED"/>
    <property type="match status" value="1"/>
</dbReference>
<name>A0ABR8NTA6_9MICO</name>
<dbReference type="InterPro" id="IPR013783">
    <property type="entry name" value="Ig-like_fold"/>
</dbReference>
<accession>A0ABR8NTA6</accession>
<protein>
    <submittedName>
        <fullName evidence="2">Esterase</fullName>
    </submittedName>
</protein>
<evidence type="ECO:0000313" key="3">
    <source>
        <dbReference type="Proteomes" id="UP000598426"/>
    </source>
</evidence>
<dbReference type="Gene3D" id="2.60.40.10">
    <property type="entry name" value="Immunoglobulins"/>
    <property type="match status" value="1"/>
</dbReference>
<dbReference type="EMBL" id="JACXZS010000017">
    <property type="protein sequence ID" value="MBD3943854.1"/>
    <property type="molecule type" value="Genomic_DNA"/>
</dbReference>
<feature type="chain" id="PRO_5045321622" evidence="1">
    <location>
        <begin position="37"/>
        <end position="734"/>
    </location>
</feature>
<sequence length="734" mass="78132">MRNDLRARKPRAAGATAAGLAVAVAISIVTAVPAVAAAPDPWESQQGIYHYFTVPKSQVPSNACGNSTGAGAEIEGNFGPSKSWAAMGLDGNGANCVANIGPLEPGLYYYQYVATMPDRSKVVFRSPDSPVAVTSHPDWNTLFVPGPEVTWMDDVATGGGTVSELTYDSPGTDGRRSAMVWTPPGYTAKQAHAYPVLYLLADEGQSAREWLELGRASQVLDNLAVDGDLAAMVVVMADAGDADFRAEVVDGIVPAVQSAYNVSDKVKETGIAGIGRGASQALELAAGEPGVFGAVGSLSGYLSEDTHVTPALARKLNAKTDLLRFYVGNTLDPHYNGTYEAMQELKGAGVRLEFDGVHPETGGVWDTWRENLRDFATRAFQPSVHDRGPSAGHLAQTEPYAAPAVGSIATPHIDADGMVTFETGTQWADAKDVVLWGDWAPNGQWFRIPLTKEGDRWRTTIGPIDGYYYWRYEVDGVGSHDPQDTTNVVNMESQLFVPGGERTPLLADVPADQAGDVSTLSYTGAFGASKVKVWTPVDYDPNRAEAYPVLYLYHGYGQNYASWTEVGRASQILDNLYARGDIRPMVVVMPGYTGAPFDIWGDLAGNVMPLVSAQYNVSDDASERALAGLSWGGFLTNGAMLNHPGNFAYFGMFSPPFTAASLDPSTPGGQTVIATTKSVTLYAGDVDAGAVSAINGVEAGLTANGIPTFKTIIPGPHGFDVWWQGLSDFLPRLF</sequence>
<feature type="signal peptide" evidence="1">
    <location>
        <begin position="1"/>
        <end position="36"/>
    </location>
</feature>
<proteinExistence type="predicted"/>
<dbReference type="InterPro" id="IPR050583">
    <property type="entry name" value="Mycobacterial_A85_antigen"/>
</dbReference>
<dbReference type="RefSeq" id="WP_191173447.1">
    <property type="nucleotide sequence ID" value="NZ_JACXZS010000017.1"/>
</dbReference>
<dbReference type="InterPro" id="IPR014756">
    <property type="entry name" value="Ig_E-set"/>
</dbReference>
<comment type="caution">
    <text evidence="2">The sequence shown here is derived from an EMBL/GenBank/DDBJ whole genome shotgun (WGS) entry which is preliminary data.</text>
</comment>
<dbReference type="InterPro" id="IPR029058">
    <property type="entry name" value="AB_hydrolase_fold"/>
</dbReference>
<keyword evidence="3" id="KW-1185">Reference proteome</keyword>
<evidence type="ECO:0000313" key="2">
    <source>
        <dbReference type="EMBL" id="MBD3943854.1"/>
    </source>
</evidence>
<dbReference type="InterPro" id="IPR000801">
    <property type="entry name" value="Esterase-like"/>
</dbReference>
<dbReference type="PANTHER" id="PTHR48098:SF1">
    <property type="entry name" value="DIACYLGLYCEROL ACYLTRANSFERASE_MYCOLYLTRANSFERASE AG85A"/>
    <property type="match status" value="1"/>
</dbReference>
<gene>
    <name evidence="2" type="ORF">IF188_19355</name>
</gene>
<dbReference type="Proteomes" id="UP000598426">
    <property type="component" value="Unassembled WGS sequence"/>
</dbReference>
<keyword evidence="1" id="KW-0732">Signal</keyword>
<dbReference type="SUPFAM" id="SSF53474">
    <property type="entry name" value="alpha/beta-Hydrolases"/>
    <property type="match status" value="2"/>
</dbReference>
<reference evidence="2 3" key="1">
    <citation type="submission" date="2020-09" db="EMBL/GenBank/DDBJ databases">
        <title>Isolation and identification of active actinomycetes.</title>
        <authorList>
            <person name="Li X."/>
        </authorList>
    </citation>
    <scope>NUCLEOTIDE SEQUENCE [LARGE SCALE GENOMIC DNA]</scope>
    <source>
        <strain evidence="2 3">NEAU-LLC</strain>
    </source>
</reference>
<organism evidence="2 3">
    <name type="scientific">Microbacterium helvum</name>
    <dbReference type="NCBI Taxonomy" id="2773713"/>
    <lineage>
        <taxon>Bacteria</taxon>
        <taxon>Bacillati</taxon>
        <taxon>Actinomycetota</taxon>
        <taxon>Actinomycetes</taxon>
        <taxon>Micrococcales</taxon>
        <taxon>Microbacteriaceae</taxon>
        <taxon>Microbacterium</taxon>
    </lineage>
</organism>
<dbReference type="SUPFAM" id="SSF81296">
    <property type="entry name" value="E set domains"/>
    <property type="match status" value="1"/>
</dbReference>
<dbReference type="Gene3D" id="3.40.50.1820">
    <property type="entry name" value="alpha/beta hydrolase"/>
    <property type="match status" value="2"/>
</dbReference>
<dbReference type="Pfam" id="PF00756">
    <property type="entry name" value="Esterase"/>
    <property type="match status" value="2"/>
</dbReference>
<evidence type="ECO:0000256" key="1">
    <source>
        <dbReference type="SAM" id="SignalP"/>
    </source>
</evidence>